<gene>
    <name evidence="1" type="ordered locus">SpiGrapes_1341</name>
</gene>
<evidence type="ECO:0000313" key="2">
    <source>
        <dbReference type="Proteomes" id="UP000005632"/>
    </source>
</evidence>
<name>G8QTX8_SPHPG</name>
<dbReference type="OrthoDB" id="1551492at2"/>
<dbReference type="AlphaFoldDB" id="G8QTX8"/>
<dbReference type="RefSeq" id="WP_014270003.1">
    <property type="nucleotide sequence ID" value="NC_016633.1"/>
</dbReference>
<dbReference type="STRING" id="158190.SpiGrapes_1341"/>
<organism evidence="1 2">
    <name type="scientific">Sphaerochaeta pleomorpha (strain ATCC BAA-1885 / DSM 22778 / Grapes)</name>
    <dbReference type="NCBI Taxonomy" id="158190"/>
    <lineage>
        <taxon>Bacteria</taxon>
        <taxon>Pseudomonadati</taxon>
        <taxon>Spirochaetota</taxon>
        <taxon>Spirochaetia</taxon>
        <taxon>Spirochaetales</taxon>
        <taxon>Sphaerochaetaceae</taxon>
        <taxon>Sphaerochaeta</taxon>
    </lineage>
</organism>
<dbReference type="Proteomes" id="UP000005632">
    <property type="component" value="Chromosome"/>
</dbReference>
<proteinExistence type="predicted"/>
<dbReference type="Pfam" id="PF17253">
    <property type="entry name" value="DUF5320"/>
    <property type="match status" value="1"/>
</dbReference>
<sequence length="78" mass="8587">MPARDGTGPMGLGPYSGKGFGTCPRLSGRGFGRGYGRGQGYGYRNTYGTVATKETLEEQRENVERQLRDVQNRIQSLK</sequence>
<reference evidence="1 2" key="1">
    <citation type="submission" date="2011-11" db="EMBL/GenBank/DDBJ databases">
        <title>Complete sequence of Spirochaeta sp. grapes.</title>
        <authorList>
            <consortium name="US DOE Joint Genome Institute"/>
            <person name="Lucas S."/>
            <person name="Han J."/>
            <person name="Lapidus A."/>
            <person name="Cheng J.-F."/>
            <person name="Goodwin L."/>
            <person name="Pitluck S."/>
            <person name="Peters L."/>
            <person name="Ovchinnikova G."/>
            <person name="Munk A.C."/>
            <person name="Detter J.C."/>
            <person name="Han C."/>
            <person name="Tapia R."/>
            <person name="Land M."/>
            <person name="Hauser L."/>
            <person name="Kyrpides N."/>
            <person name="Ivanova N."/>
            <person name="Pagani I."/>
            <person name="Ritalahtilisa K."/>
            <person name="Loeffler F."/>
            <person name="Woyke T."/>
        </authorList>
    </citation>
    <scope>NUCLEOTIDE SEQUENCE [LARGE SCALE GENOMIC DNA]</scope>
    <source>
        <strain evidence="2">ATCC BAA-1885 / DSM 22778 / Grapes</strain>
    </source>
</reference>
<dbReference type="HOGENOM" id="CLU_2620226_0_0_12"/>
<dbReference type="EMBL" id="CP003155">
    <property type="protein sequence ID" value="AEV29154.1"/>
    <property type="molecule type" value="Genomic_DNA"/>
</dbReference>
<dbReference type="InterPro" id="IPR035205">
    <property type="entry name" value="DUF5320"/>
</dbReference>
<keyword evidence="2" id="KW-1185">Reference proteome</keyword>
<dbReference type="KEGG" id="sgp:SpiGrapes_1341"/>
<accession>G8QTX8</accession>
<evidence type="ECO:0008006" key="3">
    <source>
        <dbReference type="Google" id="ProtNLM"/>
    </source>
</evidence>
<protein>
    <recommendedName>
        <fullName evidence="3">DUF5320 domain-containing protein</fullName>
    </recommendedName>
</protein>
<evidence type="ECO:0000313" key="1">
    <source>
        <dbReference type="EMBL" id="AEV29154.1"/>
    </source>
</evidence>